<evidence type="ECO:0000256" key="1">
    <source>
        <dbReference type="SAM" id="MobiDB-lite"/>
    </source>
</evidence>
<dbReference type="Proteomes" id="UP001174691">
    <property type="component" value="Unassembled WGS sequence"/>
</dbReference>
<feature type="region of interest" description="Disordered" evidence="1">
    <location>
        <begin position="370"/>
        <end position="455"/>
    </location>
</feature>
<protein>
    <submittedName>
        <fullName evidence="2">Uncharacterized protein</fullName>
    </submittedName>
</protein>
<name>A0AA38S1S1_9PEZI</name>
<proteinExistence type="predicted"/>
<dbReference type="AlphaFoldDB" id="A0AA38S1S1"/>
<dbReference type="EMBL" id="JANBVN010000009">
    <property type="protein sequence ID" value="KAJ9164858.1"/>
    <property type="molecule type" value="Genomic_DNA"/>
</dbReference>
<organism evidence="2 3">
    <name type="scientific">Coniochaeta hoffmannii</name>
    <dbReference type="NCBI Taxonomy" id="91930"/>
    <lineage>
        <taxon>Eukaryota</taxon>
        <taxon>Fungi</taxon>
        <taxon>Dikarya</taxon>
        <taxon>Ascomycota</taxon>
        <taxon>Pezizomycotina</taxon>
        <taxon>Sordariomycetes</taxon>
        <taxon>Sordariomycetidae</taxon>
        <taxon>Coniochaetales</taxon>
        <taxon>Coniochaetaceae</taxon>
        <taxon>Coniochaeta</taxon>
    </lineage>
</organism>
<feature type="compositionally biased region" description="Polar residues" evidence="1">
    <location>
        <begin position="131"/>
        <end position="149"/>
    </location>
</feature>
<feature type="region of interest" description="Disordered" evidence="1">
    <location>
        <begin position="112"/>
        <end position="152"/>
    </location>
</feature>
<feature type="compositionally biased region" description="Polar residues" evidence="1">
    <location>
        <begin position="112"/>
        <end position="122"/>
    </location>
</feature>
<sequence>MPGSDDRQIAAEFLRGLVALVKELRDEAPAAAPAVIVSGTQATSQPARADDPAQSLRQTPVIPPLSESRVAAIQRARPPTTNDQQARHLDALERARQARLALKEQFEDAVTAASTSHPSMTPVTYDGQPQRAHSTHTATGPQRTPTPNVASPMHTAPWLIEVTQSGRTSLLLDGPTSDCTPGRLLYPTGKSGFAHLKEVVMSIDIPEAEARAPDIVIQRTRSNHTGLVALYHHLRDRKSALVNTWKRQNPTRAHQALPYEWKGGDPRLPVRPGHKHTSGLTAKFCEPGRDLDDEMEPGEIYGGAAVRCKLYFVRAEAAAGGTRYVRFADHELVDTIKRPATAIVLPETEILYSSLAKFVLDVDRNDWDVQVQPKSKKRPNGGEDAGAPPAKKAKKTKGNATQQMTTRSMAEREAALKFTADGPEQKKKKDNRDDMNAGYEHSQRESMDSCDPAEEVLTQTAVMVLLQDG</sequence>
<comment type="caution">
    <text evidence="2">The sequence shown here is derived from an EMBL/GenBank/DDBJ whole genome shotgun (WGS) entry which is preliminary data.</text>
</comment>
<keyword evidence="3" id="KW-1185">Reference proteome</keyword>
<accession>A0AA38S1S1</accession>
<evidence type="ECO:0000313" key="3">
    <source>
        <dbReference type="Proteomes" id="UP001174691"/>
    </source>
</evidence>
<gene>
    <name evidence="2" type="ORF">NKR19_g1056</name>
</gene>
<reference evidence="2" key="1">
    <citation type="submission" date="2022-07" db="EMBL/GenBank/DDBJ databases">
        <title>Fungi with potential for degradation of polypropylene.</title>
        <authorList>
            <person name="Gostincar C."/>
        </authorList>
    </citation>
    <scope>NUCLEOTIDE SEQUENCE</scope>
    <source>
        <strain evidence="2">EXF-13287</strain>
    </source>
</reference>
<feature type="compositionally biased region" description="Basic and acidic residues" evidence="1">
    <location>
        <begin position="423"/>
        <end position="447"/>
    </location>
</feature>
<evidence type="ECO:0000313" key="2">
    <source>
        <dbReference type="EMBL" id="KAJ9164858.1"/>
    </source>
</evidence>